<evidence type="ECO:0000256" key="4">
    <source>
        <dbReference type="ARBA" id="ARBA00022547"/>
    </source>
</evidence>
<dbReference type="GO" id="GO:0046933">
    <property type="term" value="F:proton-transporting ATP synthase activity, rotational mechanism"/>
    <property type="evidence" value="ECO:0007669"/>
    <property type="project" value="UniProtKB-UniRule"/>
</dbReference>
<evidence type="ECO:0000256" key="5">
    <source>
        <dbReference type="ARBA" id="ARBA00022692"/>
    </source>
</evidence>
<dbReference type="NCBIfam" id="NF004482">
    <property type="entry name" value="PRK05815.2-4"/>
    <property type="match status" value="1"/>
</dbReference>
<keyword evidence="6 11" id="KW-0375">Hydrogen ion transport</keyword>
<dbReference type="NCBIfam" id="TIGR01131">
    <property type="entry name" value="ATP_synt_6_or_A"/>
    <property type="match status" value="1"/>
</dbReference>
<dbReference type="PANTHER" id="PTHR11410:SF0">
    <property type="entry name" value="ATP SYNTHASE SUBUNIT A"/>
    <property type="match status" value="1"/>
</dbReference>
<feature type="transmembrane region" description="Helical" evidence="11">
    <location>
        <begin position="184"/>
        <end position="204"/>
    </location>
</feature>
<dbReference type="InterPro" id="IPR000568">
    <property type="entry name" value="ATP_synth_F0_asu"/>
</dbReference>
<keyword evidence="3 11" id="KW-0813">Transport</keyword>
<evidence type="ECO:0000313" key="14">
    <source>
        <dbReference type="Proteomes" id="UP000321523"/>
    </source>
</evidence>
<evidence type="ECO:0000256" key="12">
    <source>
        <dbReference type="RuleBase" id="RU000483"/>
    </source>
</evidence>
<dbReference type="EMBL" id="BJYZ01000006">
    <property type="protein sequence ID" value="GEO37533.1"/>
    <property type="molecule type" value="Genomic_DNA"/>
</dbReference>
<dbReference type="HAMAP" id="MF_01393">
    <property type="entry name" value="ATP_synth_a_bact"/>
    <property type="match status" value="1"/>
</dbReference>
<name>A0A512DM37_9PROT</name>
<dbReference type="FunFam" id="1.20.120.220:FF:000003">
    <property type="entry name" value="ATP synthase subunit a"/>
    <property type="match status" value="1"/>
</dbReference>
<dbReference type="GO" id="GO:0045259">
    <property type="term" value="C:proton-transporting ATP synthase complex"/>
    <property type="evidence" value="ECO:0007669"/>
    <property type="project" value="UniProtKB-KW"/>
</dbReference>
<dbReference type="PANTHER" id="PTHR11410">
    <property type="entry name" value="ATP SYNTHASE SUBUNIT A"/>
    <property type="match status" value="1"/>
</dbReference>
<protein>
    <recommendedName>
        <fullName evidence="11 12">ATP synthase subunit a</fullName>
    </recommendedName>
    <alternativeName>
        <fullName evidence="11">ATP synthase F0 sector subunit a</fullName>
    </alternativeName>
    <alternativeName>
        <fullName evidence="11">F-ATPase subunit 6</fullName>
    </alternativeName>
</protein>
<dbReference type="InterPro" id="IPR045083">
    <property type="entry name" value="ATP_synth_F0_asu_bact/mt"/>
</dbReference>
<comment type="function">
    <text evidence="11 12">Key component of the proton channel; it plays a direct role in the translocation of protons across the membrane.</text>
</comment>
<keyword evidence="10 11" id="KW-0066">ATP synthesis</keyword>
<evidence type="ECO:0000256" key="6">
    <source>
        <dbReference type="ARBA" id="ARBA00022781"/>
    </source>
</evidence>
<dbReference type="GO" id="GO:0005886">
    <property type="term" value="C:plasma membrane"/>
    <property type="evidence" value="ECO:0007669"/>
    <property type="project" value="UniProtKB-SubCell"/>
</dbReference>
<dbReference type="AlphaFoldDB" id="A0A512DM37"/>
<comment type="subcellular location">
    <subcellularLocation>
        <location evidence="11 12">Cell membrane</location>
        <topology evidence="11 12">Multi-pass membrane protein</topology>
    </subcellularLocation>
    <subcellularLocation>
        <location evidence="1">Membrane</location>
        <topology evidence="1">Multi-pass membrane protein</topology>
    </subcellularLocation>
</comment>
<evidence type="ECO:0000256" key="1">
    <source>
        <dbReference type="ARBA" id="ARBA00004141"/>
    </source>
</evidence>
<organism evidence="13 14">
    <name type="scientific">Skermanella aerolata</name>
    <dbReference type="NCBI Taxonomy" id="393310"/>
    <lineage>
        <taxon>Bacteria</taxon>
        <taxon>Pseudomonadati</taxon>
        <taxon>Pseudomonadota</taxon>
        <taxon>Alphaproteobacteria</taxon>
        <taxon>Rhodospirillales</taxon>
        <taxon>Azospirillaceae</taxon>
        <taxon>Skermanella</taxon>
    </lineage>
</organism>
<feature type="transmembrane region" description="Helical" evidence="11">
    <location>
        <begin position="28"/>
        <end position="46"/>
    </location>
</feature>
<dbReference type="Proteomes" id="UP000321523">
    <property type="component" value="Unassembled WGS sequence"/>
</dbReference>
<evidence type="ECO:0000256" key="11">
    <source>
        <dbReference type="HAMAP-Rule" id="MF_01393"/>
    </source>
</evidence>
<keyword evidence="5 11" id="KW-0812">Transmembrane</keyword>
<dbReference type="OrthoDB" id="9809130at2"/>
<keyword evidence="9 11" id="KW-0472">Membrane</keyword>
<feature type="transmembrane region" description="Helical" evidence="11">
    <location>
        <begin position="138"/>
        <end position="164"/>
    </location>
</feature>
<keyword evidence="7 11" id="KW-1133">Transmembrane helix</keyword>
<evidence type="ECO:0000256" key="3">
    <source>
        <dbReference type="ARBA" id="ARBA00022448"/>
    </source>
</evidence>
<evidence type="ECO:0000313" key="13">
    <source>
        <dbReference type="EMBL" id="GEO37533.1"/>
    </source>
</evidence>
<comment type="caution">
    <text evidence="13">The sequence shown here is derived from an EMBL/GenBank/DDBJ whole genome shotgun (WGS) entry which is preliminary data.</text>
</comment>
<dbReference type="RefSeq" id="WP_044427281.1">
    <property type="nucleotide sequence ID" value="NZ_BJYZ01000006.1"/>
</dbReference>
<dbReference type="Pfam" id="PF00119">
    <property type="entry name" value="ATP-synt_A"/>
    <property type="match status" value="1"/>
</dbReference>
<evidence type="ECO:0000256" key="9">
    <source>
        <dbReference type="ARBA" id="ARBA00023136"/>
    </source>
</evidence>
<feature type="transmembrane region" description="Helical" evidence="11">
    <location>
        <begin position="108"/>
        <end position="131"/>
    </location>
</feature>
<evidence type="ECO:0000256" key="8">
    <source>
        <dbReference type="ARBA" id="ARBA00023065"/>
    </source>
</evidence>
<keyword evidence="8 11" id="KW-0406">Ion transport</keyword>
<dbReference type="Gene3D" id="1.20.120.220">
    <property type="entry name" value="ATP synthase, F0 complex, subunit A"/>
    <property type="match status" value="1"/>
</dbReference>
<feature type="transmembrane region" description="Helical" evidence="11">
    <location>
        <begin position="82"/>
        <end position="102"/>
    </location>
</feature>
<evidence type="ECO:0000256" key="10">
    <source>
        <dbReference type="ARBA" id="ARBA00023310"/>
    </source>
</evidence>
<dbReference type="PRINTS" id="PR00123">
    <property type="entry name" value="ATPASEA"/>
</dbReference>
<feature type="transmembrane region" description="Helical" evidence="11">
    <location>
        <begin position="211"/>
        <end position="241"/>
    </location>
</feature>
<keyword evidence="14" id="KW-1185">Reference proteome</keyword>
<keyword evidence="4 11" id="KW-0138">CF(0)</keyword>
<comment type="similarity">
    <text evidence="2 11 12">Belongs to the ATPase A chain family.</text>
</comment>
<dbReference type="CDD" id="cd00310">
    <property type="entry name" value="ATP-synt_Fo_a_6"/>
    <property type="match status" value="1"/>
</dbReference>
<evidence type="ECO:0000256" key="7">
    <source>
        <dbReference type="ARBA" id="ARBA00022989"/>
    </source>
</evidence>
<dbReference type="PROSITE" id="PS00449">
    <property type="entry name" value="ATPASE_A"/>
    <property type="match status" value="1"/>
</dbReference>
<evidence type="ECO:0000256" key="2">
    <source>
        <dbReference type="ARBA" id="ARBA00006810"/>
    </source>
</evidence>
<keyword evidence="11" id="KW-1003">Cell membrane</keyword>
<proteinExistence type="inferred from homology"/>
<reference evidence="13 14" key="1">
    <citation type="submission" date="2019-07" db="EMBL/GenBank/DDBJ databases">
        <title>Whole genome shotgun sequence of Skermanella aerolata NBRC 106429.</title>
        <authorList>
            <person name="Hosoyama A."/>
            <person name="Uohara A."/>
            <person name="Ohji S."/>
            <person name="Ichikawa N."/>
        </authorList>
    </citation>
    <scope>NUCLEOTIDE SEQUENCE [LARGE SCALE GENOMIC DNA]</scope>
    <source>
        <strain evidence="13 14">NBRC 106429</strain>
    </source>
</reference>
<accession>A0A512DM37</accession>
<sequence>MDPLHQFQIQRYLPINIGGLDASFSNSALYMVITVALITGLIVYGMRGRALVPSRMQSLAELFYEFVANLVRDNAGPDARKYFPFVFSLFMFIMVGNLIGLVPGSFTFTSHIIVTFGLALTVFVFVTLLGLIKHGFHFFSLFMPSGVPMALAPILIPIEILSYLSRPVSLSIRLFANMMAGHTMLKVFGGFSVLLGGALGGLGYTVGILPLVINIALVGFEILVAMLQAYVFTILTCLYIRDALELH</sequence>
<dbReference type="InterPro" id="IPR035908">
    <property type="entry name" value="F0_ATP_A_sf"/>
</dbReference>
<dbReference type="InterPro" id="IPR023011">
    <property type="entry name" value="ATP_synth_F0_asu_AS"/>
</dbReference>
<gene>
    <name evidence="11 13" type="primary">atpB</name>
    <name evidence="13" type="ORF">SAE02_16810</name>
</gene>
<dbReference type="SUPFAM" id="SSF81336">
    <property type="entry name" value="F1F0 ATP synthase subunit A"/>
    <property type="match status" value="1"/>
</dbReference>